<comment type="subcellular location">
    <subcellularLocation>
        <location evidence="1">Nucleus</location>
    </subcellularLocation>
</comment>
<dbReference type="InterPro" id="IPR016197">
    <property type="entry name" value="Chromo-like_dom_sf"/>
</dbReference>
<gene>
    <name evidence="6" type="ORF">SBAD_LOCUS12782</name>
</gene>
<dbReference type="Pfam" id="PF00385">
    <property type="entry name" value="Chromo"/>
    <property type="match status" value="1"/>
</dbReference>
<evidence type="ECO:0000256" key="2">
    <source>
        <dbReference type="ARBA" id="ARBA00023242"/>
    </source>
</evidence>
<dbReference type="PROSITE" id="PS00598">
    <property type="entry name" value="CHROMO_1"/>
    <property type="match status" value="1"/>
</dbReference>
<keyword evidence="7" id="KW-1185">Reference proteome</keyword>
<feature type="domain" description="Chromo" evidence="5">
    <location>
        <begin position="21"/>
        <end position="79"/>
    </location>
</feature>
<evidence type="ECO:0000256" key="4">
    <source>
        <dbReference type="SAM" id="Phobius"/>
    </source>
</evidence>
<protein>
    <submittedName>
        <fullName evidence="8">Chromo domain-containing protein</fullName>
    </submittedName>
</protein>
<keyword evidence="2" id="KW-0539">Nucleus</keyword>
<reference evidence="8" key="1">
    <citation type="submission" date="2016-06" db="UniProtKB">
        <authorList>
            <consortium name="WormBaseParasite"/>
        </authorList>
    </citation>
    <scope>IDENTIFICATION</scope>
</reference>
<proteinExistence type="predicted"/>
<organism evidence="8">
    <name type="scientific">Soboliphyme baturini</name>
    <dbReference type="NCBI Taxonomy" id="241478"/>
    <lineage>
        <taxon>Eukaryota</taxon>
        <taxon>Metazoa</taxon>
        <taxon>Ecdysozoa</taxon>
        <taxon>Nematoda</taxon>
        <taxon>Enoplea</taxon>
        <taxon>Dorylaimia</taxon>
        <taxon>Dioctophymatida</taxon>
        <taxon>Dioctophymatoidea</taxon>
        <taxon>Soboliphymatidae</taxon>
        <taxon>Soboliphyme</taxon>
    </lineage>
</organism>
<keyword evidence="4" id="KW-0812">Transmembrane</keyword>
<reference evidence="6 7" key="2">
    <citation type="submission" date="2018-11" db="EMBL/GenBank/DDBJ databases">
        <authorList>
            <consortium name="Pathogen Informatics"/>
        </authorList>
    </citation>
    <scope>NUCLEOTIDE SEQUENCE [LARGE SCALE GENOMIC DNA]</scope>
</reference>
<accession>A0A183JA84</accession>
<dbReference type="OrthoDB" id="5843976at2759"/>
<dbReference type="SMART" id="SM00298">
    <property type="entry name" value="CHROMO"/>
    <property type="match status" value="1"/>
</dbReference>
<dbReference type="CDD" id="cd00024">
    <property type="entry name" value="CD_CSD"/>
    <property type="match status" value="1"/>
</dbReference>
<feature type="transmembrane region" description="Helical" evidence="4">
    <location>
        <begin position="76"/>
        <end position="93"/>
    </location>
</feature>
<dbReference type="Gene3D" id="2.40.50.40">
    <property type="match status" value="1"/>
</dbReference>
<keyword evidence="4" id="KW-1133">Transmembrane helix</keyword>
<feature type="compositionally biased region" description="Polar residues" evidence="3">
    <location>
        <begin position="128"/>
        <end position="142"/>
    </location>
</feature>
<evidence type="ECO:0000313" key="8">
    <source>
        <dbReference type="WBParaSite" id="SBAD_0001319501-mRNA-1"/>
    </source>
</evidence>
<evidence type="ECO:0000313" key="6">
    <source>
        <dbReference type="EMBL" id="VDP51748.1"/>
    </source>
</evidence>
<dbReference type="InterPro" id="IPR023780">
    <property type="entry name" value="Chromo_domain"/>
</dbReference>
<dbReference type="EMBL" id="UZAM01018796">
    <property type="protein sequence ID" value="VDP51748.1"/>
    <property type="molecule type" value="Genomic_DNA"/>
</dbReference>
<dbReference type="WBParaSite" id="SBAD_0001319501-mRNA-1">
    <property type="protein sequence ID" value="SBAD_0001319501-mRNA-1"/>
    <property type="gene ID" value="SBAD_0001319501"/>
</dbReference>
<feature type="region of interest" description="Disordered" evidence="3">
    <location>
        <begin position="102"/>
        <end position="169"/>
    </location>
</feature>
<dbReference type="PROSITE" id="PS50013">
    <property type="entry name" value="CHROMO_2"/>
    <property type="match status" value="1"/>
</dbReference>
<evidence type="ECO:0000256" key="3">
    <source>
        <dbReference type="SAM" id="MobiDB-lite"/>
    </source>
</evidence>
<evidence type="ECO:0000256" key="1">
    <source>
        <dbReference type="ARBA" id="ARBA00004123"/>
    </source>
</evidence>
<dbReference type="GO" id="GO:0005634">
    <property type="term" value="C:nucleus"/>
    <property type="evidence" value="ECO:0007669"/>
    <property type="project" value="UniProtKB-SubCell"/>
</dbReference>
<dbReference type="InterPro" id="IPR051219">
    <property type="entry name" value="Heterochromatin_chromo-domain"/>
</dbReference>
<evidence type="ECO:0000259" key="5">
    <source>
        <dbReference type="PROSITE" id="PS50013"/>
    </source>
</evidence>
<name>A0A183JA84_9BILA</name>
<dbReference type="Proteomes" id="UP000270296">
    <property type="component" value="Unassembled WGS sequence"/>
</dbReference>
<dbReference type="SUPFAM" id="SSF54160">
    <property type="entry name" value="Chromo domain-like"/>
    <property type="match status" value="1"/>
</dbReference>
<evidence type="ECO:0000313" key="7">
    <source>
        <dbReference type="Proteomes" id="UP000270296"/>
    </source>
</evidence>
<keyword evidence="4" id="KW-0472">Membrane</keyword>
<dbReference type="InterPro" id="IPR023779">
    <property type="entry name" value="Chromodomain_CS"/>
</dbReference>
<dbReference type="InterPro" id="IPR000953">
    <property type="entry name" value="Chromo/chromo_shadow_dom"/>
</dbReference>
<sequence>MRSGTTKETHRFHGRSSSESYEVSKILDCKVVSGTKLYLIRWKGFDATEDSWEPASNLQCPLLVAKFERRRRDQHSCTSGICIFCVFSAMYLLRNLVRAKERRKSAHATAPRKGTTDSYKNNRMAKDSASTIRQRSSRSNATVKVVSGGAVNHGNPNNKKGKCNYGAID</sequence>
<dbReference type="AlphaFoldDB" id="A0A183JA84"/>
<dbReference type="PANTHER" id="PTHR22812">
    <property type="entry name" value="CHROMOBOX PROTEIN"/>
    <property type="match status" value="1"/>
</dbReference>